<feature type="domain" description="Putative restriction endonuclease" evidence="1">
    <location>
        <begin position="36"/>
        <end position="188"/>
    </location>
</feature>
<accession>A0A7W9ST46</accession>
<dbReference type="PANTHER" id="PTHR35400">
    <property type="entry name" value="SLR1083 PROTEIN"/>
    <property type="match status" value="1"/>
</dbReference>
<evidence type="ECO:0000259" key="1">
    <source>
        <dbReference type="Pfam" id="PF05685"/>
    </source>
</evidence>
<dbReference type="PANTHER" id="PTHR35400:SF1">
    <property type="entry name" value="SLR1083 PROTEIN"/>
    <property type="match status" value="1"/>
</dbReference>
<keyword evidence="2" id="KW-0378">Hydrolase</keyword>
<dbReference type="RefSeq" id="WP_184200816.1">
    <property type="nucleotide sequence ID" value="NZ_JACHGW010000004.1"/>
</dbReference>
<keyword evidence="3" id="KW-1185">Reference proteome</keyword>
<proteinExistence type="predicted"/>
<evidence type="ECO:0000313" key="3">
    <source>
        <dbReference type="Proteomes" id="UP000520814"/>
    </source>
</evidence>
<dbReference type="SUPFAM" id="SSF52980">
    <property type="entry name" value="Restriction endonuclease-like"/>
    <property type="match status" value="1"/>
</dbReference>
<comment type="caution">
    <text evidence="2">The sequence shown here is derived from an EMBL/GenBank/DDBJ whole genome shotgun (WGS) entry which is preliminary data.</text>
</comment>
<gene>
    <name evidence="2" type="ORF">HNQ39_004027</name>
</gene>
<dbReference type="Proteomes" id="UP000520814">
    <property type="component" value="Unassembled WGS sequence"/>
</dbReference>
<sequence>MPSTTSEPELDTTRPFRIRWTRTDCERFERDGLLTPGKYELIEGDILRKMPQKRPHAIALSLTCICLRQVFGDLYVEGPVAINVAPEDNPTSEPEPDLIVLSRPLTAFSETNPRPEDIRLLIEVSDATRYFDRGIKANLYARAGIVEYWSLDLVQRTLHVHREPSEGKYQRVSVYQENETIAPLAAVGQTILVSALLPPRTTE</sequence>
<dbReference type="InterPro" id="IPR008538">
    <property type="entry name" value="Uma2"/>
</dbReference>
<organism evidence="2 3">
    <name type="scientific">Armatimonas rosea</name>
    <dbReference type="NCBI Taxonomy" id="685828"/>
    <lineage>
        <taxon>Bacteria</taxon>
        <taxon>Bacillati</taxon>
        <taxon>Armatimonadota</taxon>
        <taxon>Armatimonadia</taxon>
        <taxon>Armatimonadales</taxon>
        <taxon>Armatimonadaceae</taxon>
        <taxon>Armatimonas</taxon>
    </lineage>
</organism>
<dbReference type="GO" id="GO:0004519">
    <property type="term" value="F:endonuclease activity"/>
    <property type="evidence" value="ECO:0007669"/>
    <property type="project" value="UniProtKB-KW"/>
</dbReference>
<dbReference type="InterPro" id="IPR011335">
    <property type="entry name" value="Restrct_endonuc-II-like"/>
</dbReference>
<reference evidence="2 3" key="1">
    <citation type="submission" date="2020-08" db="EMBL/GenBank/DDBJ databases">
        <title>Genomic Encyclopedia of Type Strains, Phase IV (KMG-IV): sequencing the most valuable type-strain genomes for metagenomic binning, comparative biology and taxonomic classification.</title>
        <authorList>
            <person name="Goeker M."/>
        </authorList>
    </citation>
    <scope>NUCLEOTIDE SEQUENCE [LARGE SCALE GENOMIC DNA]</scope>
    <source>
        <strain evidence="2 3">DSM 23562</strain>
    </source>
</reference>
<protein>
    <submittedName>
        <fullName evidence="2">Uma2 family endonuclease</fullName>
    </submittedName>
</protein>
<dbReference type="CDD" id="cd06260">
    <property type="entry name" value="DUF820-like"/>
    <property type="match status" value="1"/>
</dbReference>
<dbReference type="AlphaFoldDB" id="A0A7W9ST46"/>
<keyword evidence="2" id="KW-0540">Nuclease</keyword>
<dbReference type="InterPro" id="IPR012296">
    <property type="entry name" value="Nuclease_put_TT1808"/>
</dbReference>
<keyword evidence="2" id="KW-0255">Endonuclease</keyword>
<dbReference type="Gene3D" id="3.90.1570.10">
    <property type="entry name" value="tt1808, chain A"/>
    <property type="match status" value="1"/>
</dbReference>
<dbReference type="EMBL" id="JACHGW010000004">
    <property type="protein sequence ID" value="MBB6052206.1"/>
    <property type="molecule type" value="Genomic_DNA"/>
</dbReference>
<name>A0A7W9ST46_ARMRO</name>
<evidence type="ECO:0000313" key="2">
    <source>
        <dbReference type="EMBL" id="MBB6052206.1"/>
    </source>
</evidence>
<dbReference type="Pfam" id="PF05685">
    <property type="entry name" value="Uma2"/>
    <property type="match status" value="1"/>
</dbReference>